<dbReference type="Ensembl" id="ENSAOWT00000014148.1">
    <property type="protein sequence ID" value="ENSAOWP00000012445.1"/>
    <property type="gene ID" value="ENSAOWG00000008520.1"/>
</dbReference>
<reference evidence="1" key="1">
    <citation type="submission" date="2025-08" db="UniProtKB">
        <authorList>
            <consortium name="Ensembl"/>
        </authorList>
    </citation>
    <scope>IDENTIFICATION</scope>
</reference>
<keyword evidence="2" id="KW-1185">Reference proteome</keyword>
<organism evidence="1 2">
    <name type="scientific">Apteryx owenii</name>
    <name type="common">Little spotted kiwi</name>
    <dbReference type="NCBI Taxonomy" id="8824"/>
    <lineage>
        <taxon>Eukaryota</taxon>
        <taxon>Metazoa</taxon>
        <taxon>Chordata</taxon>
        <taxon>Craniata</taxon>
        <taxon>Vertebrata</taxon>
        <taxon>Euteleostomi</taxon>
        <taxon>Archelosauria</taxon>
        <taxon>Archosauria</taxon>
        <taxon>Dinosauria</taxon>
        <taxon>Saurischia</taxon>
        <taxon>Theropoda</taxon>
        <taxon>Coelurosauria</taxon>
        <taxon>Aves</taxon>
        <taxon>Palaeognathae</taxon>
        <taxon>Apterygiformes</taxon>
        <taxon>Apterygidae</taxon>
        <taxon>Apteryx</taxon>
    </lineage>
</organism>
<dbReference type="GO" id="GO:0034237">
    <property type="term" value="F:protein kinase A regulatory subunit binding"/>
    <property type="evidence" value="ECO:0007669"/>
    <property type="project" value="TreeGrafter"/>
</dbReference>
<dbReference type="InterPro" id="IPR025663">
    <property type="entry name" value="AKAP_28"/>
</dbReference>
<evidence type="ECO:0000313" key="1">
    <source>
        <dbReference type="Ensembl" id="ENSAOWP00000012445.1"/>
    </source>
</evidence>
<dbReference type="AlphaFoldDB" id="A0A8B9PMG7"/>
<dbReference type="Pfam" id="PF14469">
    <property type="entry name" value="AKAP28"/>
    <property type="match status" value="1"/>
</dbReference>
<dbReference type="PANTHER" id="PTHR35075">
    <property type="entry name" value="A-KINASE ANCHOR PROTEIN 14"/>
    <property type="match status" value="1"/>
</dbReference>
<proteinExistence type="predicted"/>
<accession>A0A8B9PMG7</accession>
<dbReference type="Proteomes" id="UP000694424">
    <property type="component" value="Unplaced"/>
</dbReference>
<sequence length="179" mass="21102">MDKGEEDAAIKEKACIFTENVISSAKEHLLDLQRKEKGSELALFAKSWHLSEPSQKAFSTFYLFSEAEYVIKNIQWTTCENFTVERGQQQIEEYISTWEFHESWLHWSEFLEEEELKYSKRYHYRVCWSIPTRRKPIPRATASVYLIIEISKIKPAVSIQKWHTAILQGTTGQLLFHLP</sequence>
<reference evidence="1" key="2">
    <citation type="submission" date="2025-09" db="UniProtKB">
        <authorList>
            <consortium name="Ensembl"/>
        </authorList>
    </citation>
    <scope>IDENTIFICATION</scope>
</reference>
<protein>
    <recommendedName>
        <fullName evidence="3">A-kinase anchor protein 14</fullName>
    </recommendedName>
</protein>
<dbReference type="GO" id="GO:0005952">
    <property type="term" value="C:cAMP-dependent protein kinase complex"/>
    <property type="evidence" value="ECO:0007669"/>
    <property type="project" value="TreeGrafter"/>
</dbReference>
<dbReference type="InterPro" id="IPR053084">
    <property type="entry name" value="AKAP"/>
</dbReference>
<evidence type="ECO:0008006" key="3">
    <source>
        <dbReference type="Google" id="ProtNLM"/>
    </source>
</evidence>
<evidence type="ECO:0000313" key="2">
    <source>
        <dbReference type="Proteomes" id="UP000694424"/>
    </source>
</evidence>
<name>A0A8B9PMG7_APTOW</name>
<dbReference type="PANTHER" id="PTHR35075:SF1">
    <property type="entry name" value="A-KINASE ANCHOR PROTEIN 14"/>
    <property type="match status" value="1"/>
</dbReference>